<comment type="similarity">
    <text evidence="1">Belongs to the LysR transcriptional regulatory family.</text>
</comment>
<evidence type="ECO:0000256" key="3">
    <source>
        <dbReference type="ARBA" id="ARBA00023125"/>
    </source>
</evidence>
<organism evidence="6 7">
    <name type="scientific">Cedecea neteri</name>
    <dbReference type="NCBI Taxonomy" id="158822"/>
    <lineage>
        <taxon>Bacteria</taxon>
        <taxon>Pseudomonadati</taxon>
        <taxon>Pseudomonadota</taxon>
        <taxon>Gammaproteobacteria</taxon>
        <taxon>Enterobacterales</taxon>
        <taxon>Enterobacteriaceae</taxon>
        <taxon>Cedecea</taxon>
    </lineage>
</organism>
<dbReference type="Pfam" id="PF03466">
    <property type="entry name" value="LysR_substrate"/>
    <property type="match status" value="1"/>
</dbReference>
<protein>
    <submittedName>
        <fullName evidence="6">LysR family transcriptional regulator</fullName>
    </submittedName>
</protein>
<accession>A0A291DYN8</accession>
<evidence type="ECO:0000256" key="2">
    <source>
        <dbReference type="ARBA" id="ARBA00023015"/>
    </source>
</evidence>
<dbReference type="SUPFAM" id="SSF53850">
    <property type="entry name" value="Periplasmic binding protein-like II"/>
    <property type="match status" value="1"/>
</dbReference>
<evidence type="ECO:0000259" key="5">
    <source>
        <dbReference type="PROSITE" id="PS50931"/>
    </source>
</evidence>
<keyword evidence="2" id="KW-0805">Transcription regulation</keyword>
<keyword evidence="3" id="KW-0238">DNA-binding</keyword>
<dbReference type="InterPro" id="IPR036388">
    <property type="entry name" value="WH-like_DNA-bd_sf"/>
</dbReference>
<sequence length="310" mass="34500">MISSDDLSFFRTIATHGTLAAAARALNVTPPSVTQRLRGLEQRLGVDLILRPSRQVSLTDEGSLLLSRAEKILTELAGLQSALDDRRQQVRGKLRVLAPLGFGNDYIAPLLGEYAAQHESLEVELTLSDDPHWATLHKWDLVIFIGELRDSSMHCIKLAPNQRFICASPEYLNRKGTPLTPAQLMDHDCIALRENSEDVTLWRFSGPHGDCPQRISPRLSSNEGRVVKEWALAGRGIIMRSEWDVLPQIHRGELVRLLPEYTLPDADIVALSGASQSERSPRAQRFIELLKARISGKPWGECAHPCAVRA</sequence>
<dbReference type="GO" id="GO:0003700">
    <property type="term" value="F:DNA-binding transcription factor activity"/>
    <property type="evidence" value="ECO:0007669"/>
    <property type="project" value="InterPro"/>
</dbReference>
<dbReference type="RefSeq" id="WP_061273773.1">
    <property type="nucleotide sequence ID" value="NZ_CP023525.1"/>
</dbReference>
<dbReference type="EMBL" id="CP023525">
    <property type="protein sequence ID" value="ATF92920.1"/>
    <property type="molecule type" value="Genomic_DNA"/>
</dbReference>
<dbReference type="InterPro" id="IPR005119">
    <property type="entry name" value="LysR_subst-bd"/>
</dbReference>
<dbReference type="Gene3D" id="1.10.10.10">
    <property type="entry name" value="Winged helix-like DNA-binding domain superfamily/Winged helix DNA-binding domain"/>
    <property type="match status" value="1"/>
</dbReference>
<dbReference type="PANTHER" id="PTHR30537:SF5">
    <property type="entry name" value="HTH-TYPE TRANSCRIPTIONAL ACTIVATOR TTDR-RELATED"/>
    <property type="match status" value="1"/>
</dbReference>
<evidence type="ECO:0000256" key="4">
    <source>
        <dbReference type="ARBA" id="ARBA00023163"/>
    </source>
</evidence>
<name>A0A291DYN8_9ENTR</name>
<evidence type="ECO:0000256" key="1">
    <source>
        <dbReference type="ARBA" id="ARBA00009437"/>
    </source>
</evidence>
<dbReference type="PRINTS" id="PR00039">
    <property type="entry name" value="HTHLYSR"/>
</dbReference>
<dbReference type="Proteomes" id="UP000217979">
    <property type="component" value="Chromosome"/>
</dbReference>
<dbReference type="InterPro" id="IPR058163">
    <property type="entry name" value="LysR-type_TF_proteobact-type"/>
</dbReference>
<evidence type="ECO:0000313" key="7">
    <source>
        <dbReference type="Proteomes" id="UP000217979"/>
    </source>
</evidence>
<gene>
    <name evidence="6" type="ORF">CO704_12820</name>
</gene>
<keyword evidence="4" id="KW-0804">Transcription</keyword>
<dbReference type="PANTHER" id="PTHR30537">
    <property type="entry name" value="HTH-TYPE TRANSCRIPTIONAL REGULATOR"/>
    <property type="match status" value="1"/>
</dbReference>
<dbReference type="GO" id="GO:0006351">
    <property type="term" value="P:DNA-templated transcription"/>
    <property type="evidence" value="ECO:0007669"/>
    <property type="project" value="TreeGrafter"/>
</dbReference>
<dbReference type="GO" id="GO:0043565">
    <property type="term" value="F:sequence-specific DNA binding"/>
    <property type="evidence" value="ECO:0007669"/>
    <property type="project" value="TreeGrafter"/>
</dbReference>
<dbReference type="AlphaFoldDB" id="A0A291DYN8"/>
<proteinExistence type="inferred from homology"/>
<dbReference type="PROSITE" id="PS50931">
    <property type="entry name" value="HTH_LYSR"/>
    <property type="match status" value="1"/>
</dbReference>
<dbReference type="FunFam" id="1.10.10.10:FF:000001">
    <property type="entry name" value="LysR family transcriptional regulator"/>
    <property type="match status" value="1"/>
</dbReference>
<dbReference type="InterPro" id="IPR036390">
    <property type="entry name" value="WH_DNA-bd_sf"/>
</dbReference>
<feature type="domain" description="HTH lysR-type" evidence="5">
    <location>
        <begin position="2"/>
        <end position="59"/>
    </location>
</feature>
<dbReference type="InterPro" id="IPR000847">
    <property type="entry name" value="LysR_HTH_N"/>
</dbReference>
<reference evidence="6 7" key="1">
    <citation type="submission" date="2017-09" db="EMBL/GenBank/DDBJ databases">
        <title>FDA dAtabase for Regulatory Grade micrObial Sequences (FDA-ARGOS): Supporting development and validation of Infectious Disease Dx tests.</title>
        <authorList>
            <person name="Minogue T."/>
            <person name="Wolcott M."/>
            <person name="Wasieloski L."/>
            <person name="Aguilar W."/>
            <person name="Moore D."/>
            <person name="Tallon L."/>
            <person name="Sadzewicz L."/>
            <person name="Ott S."/>
            <person name="Zhao X."/>
            <person name="Nagaraj S."/>
            <person name="Vavikolanu K."/>
            <person name="Aluvathingal J."/>
            <person name="Nadendla S."/>
            <person name="Sichtig H."/>
        </authorList>
    </citation>
    <scope>NUCLEOTIDE SEQUENCE [LARGE SCALE GENOMIC DNA]</scope>
    <source>
        <strain evidence="6 7">FDAARGOS_392</strain>
    </source>
</reference>
<evidence type="ECO:0000313" key="6">
    <source>
        <dbReference type="EMBL" id="ATF92920.1"/>
    </source>
</evidence>
<dbReference type="Gene3D" id="3.40.190.290">
    <property type="match status" value="1"/>
</dbReference>
<dbReference type="Pfam" id="PF00126">
    <property type="entry name" value="HTH_1"/>
    <property type="match status" value="1"/>
</dbReference>
<dbReference type="SUPFAM" id="SSF46785">
    <property type="entry name" value="Winged helix' DNA-binding domain"/>
    <property type="match status" value="1"/>
</dbReference>